<accession>A0ABY5ZU07</accession>
<name>A0ABY5ZU07_9BURK</name>
<dbReference type="InterPro" id="IPR029058">
    <property type="entry name" value="AB_hydrolase_fold"/>
</dbReference>
<feature type="signal peptide" evidence="1">
    <location>
        <begin position="1"/>
        <end position="23"/>
    </location>
</feature>
<proteinExistence type="predicted"/>
<evidence type="ECO:0000259" key="2">
    <source>
        <dbReference type="Pfam" id="PF12146"/>
    </source>
</evidence>
<dbReference type="InterPro" id="IPR051411">
    <property type="entry name" value="Polyketide_trans_af380"/>
</dbReference>
<evidence type="ECO:0000256" key="1">
    <source>
        <dbReference type="SAM" id="SignalP"/>
    </source>
</evidence>
<dbReference type="Gene3D" id="1.10.10.800">
    <property type="match status" value="1"/>
</dbReference>
<keyword evidence="3" id="KW-0378">Hydrolase</keyword>
<dbReference type="Proteomes" id="UP001058290">
    <property type="component" value="Chromosome"/>
</dbReference>
<reference evidence="3" key="1">
    <citation type="submission" date="2022-09" db="EMBL/GenBank/DDBJ databases">
        <title>Bacterial diversity in gut of crayfish and pufferfish.</title>
        <authorList>
            <person name="Huang Y."/>
        </authorList>
    </citation>
    <scope>NUCLEOTIDE SEQUENCE</scope>
    <source>
        <strain evidence="3">PR12</strain>
    </source>
</reference>
<protein>
    <submittedName>
        <fullName evidence="3">Alpha/beta hydrolase</fullName>
    </submittedName>
</protein>
<dbReference type="PANTHER" id="PTHR47751">
    <property type="entry name" value="SUPERFAMILY HYDROLASE, PUTATIVE (AFU_ORTHOLOGUE AFUA_2G16580)-RELATED"/>
    <property type="match status" value="1"/>
</dbReference>
<dbReference type="GO" id="GO:0016787">
    <property type="term" value="F:hydrolase activity"/>
    <property type="evidence" value="ECO:0007669"/>
    <property type="project" value="UniProtKB-KW"/>
</dbReference>
<keyword evidence="4" id="KW-1185">Reference proteome</keyword>
<sequence>MSFPRIFSSVALIAGLTAGNAQAAAPASQADSRAAFQTQAWGASGRIANTHYAVEQVRFLSQGTEIVGNLLLPSGHVGPRPAVAVMGPVGFVKEQSPMQYATRLAREGFVVLVFDPRYHGESAGTPRRLESGAAKTQDLQAALEYLAQRAEVDSAALHLLGICQGVNWAVDAAITEPRVRSVALVAGHYLTPQTALMYLGSEQEIERRAARSQAALKQFQESGAVDYIPVVSERPTPPNPDALLKASAVQQFYSRWADRHAFWNFHGLWENRIAMMSEAGIWGHRADQAMAKLSTPTLMVHADRAASGPDIPRRLFASIPAASKELVWLGQENQMQFYEDPITLDRVTPELTRFYHSQTVRTR</sequence>
<dbReference type="Gene3D" id="3.40.50.1820">
    <property type="entry name" value="alpha/beta hydrolase"/>
    <property type="match status" value="1"/>
</dbReference>
<dbReference type="EMBL" id="CP104377">
    <property type="protein sequence ID" value="UXC17149.1"/>
    <property type="molecule type" value="Genomic_DNA"/>
</dbReference>
<evidence type="ECO:0000313" key="3">
    <source>
        <dbReference type="EMBL" id="UXC17149.1"/>
    </source>
</evidence>
<organism evidence="3 4">
    <name type="scientific">Comamonas squillarum</name>
    <dbReference type="NCBI Taxonomy" id="2977320"/>
    <lineage>
        <taxon>Bacteria</taxon>
        <taxon>Pseudomonadati</taxon>
        <taxon>Pseudomonadota</taxon>
        <taxon>Betaproteobacteria</taxon>
        <taxon>Burkholderiales</taxon>
        <taxon>Comamonadaceae</taxon>
        <taxon>Comamonas</taxon>
    </lineage>
</organism>
<dbReference type="RefSeq" id="WP_260718486.1">
    <property type="nucleotide sequence ID" value="NZ_CP104377.1"/>
</dbReference>
<dbReference type="InterPro" id="IPR022742">
    <property type="entry name" value="Hydrolase_4"/>
</dbReference>
<feature type="chain" id="PRO_5045779292" evidence="1">
    <location>
        <begin position="24"/>
        <end position="363"/>
    </location>
</feature>
<dbReference type="SUPFAM" id="SSF53474">
    <property type="entry name" value="alpha/beta-Hydrolases"/>
    <property type="match status" value="1"/>
</dbReference>
<gene>
    <name evidence="3" type="ORF">N4T19_15715</name>
</gene>
<keyword evidence="1" id="KW-0732">Signal</keyword>
<evidence type="ECO:0000313" key="4">
    <source>
        <dbReference type="Proteomes" id="UP001058290"/>
    </source>
</evidence>
<feature type="domain" description="Serine aminopeptidase S33" evidence="2">
    <location>
        <begin position="99"/>
        <end position="327"/>
    </location>
</feature>
<dbReference type="Pfam" id="PF12146">
    <property type="entry name" value="Hydrolase_4"/>
    <property type="match status" value="1"/>
</dbReference>
<dbReference type="PANTHER" id="PTHR47751:SF1">
    <property type="entry name" value="SUPERFAMILY HYDROLASE, PUTATIVE (AFU_ORTHOLOGUE AFUA_2G16580)-RELATED"/>
    <property type="match status" value="1"/>
</dbReference>